<name>A0A2M7XFY2_9BACT</name>
<protein>
    <recommendedName>
        <fullName evidence="7">Phage shock protein PspC N-terminal domain-containing protein</fullName>
    </recommendedName>
</protein>
<dbReference type="PANTHER" id="PTHR33885">
    <property type="entry name" value="PHAGE SHOCK PROTEIN C"/>
    <property type="match status" value="1"/>
</dbReference>
<keyword evidence="4 6" id="KW-1133">Transmembrane helix</keyword>
<dbReference type="InterPro" id="IPR007168">
    <property type="entry name" value="Phageshock_PspC_N"/>
</dbReference>
<evidence type="ECO:0000256" key="1">
    <source>
        <dbReference type="ARBA" id="ARBA00004162"/>
    </source>
</evidence>
<reference evidence="9" key="1">
    <citation type="submission" date="2017-09" db="EMBL/GenBank/DDBJ databases">
        <title>Depth-based differentiation of microbial function through sediment-hosted aquifers and enrichment of novel symbionts in the deep terrestrial subsurface.</title>
        <authorList>
            <person name="Probst A.J."/>
            <person name="Ladd B."/>
            <person name="Jarett J.K."/>
            <person name="Geller-Mcgrath D.E."/>
            <person name="Sieber C.M.K."/>
            <person name="Emerson J.B."/>
            <person name="Anantharaman K."/>
            <person name="Thomas B.C."/>
            <person name="Malmstrom R."/>
            <person name="Stieglmeier M."/>
            <person name="Klingl A."/>
            <person name="Woyke T."/>
            <person name="Ryan C.M."/>
            <person name="Banfield J.F."/>
        </authorList>
    </citation>
    <scope>NUCLEOTIDE SEQUENCE [LARGE SCALE GENOMIC DNA]</scope>
</reference>
<dbReference type="Proteomes" id="UP000231263">
    <property type="component" value="Unassembled WGS sequence"/>
</dbReference>
<keyword evidence="3 6" id="KW-0812">Transmembrane</keyword>
<comment type="subcellular location">
    <subcellularLocation>
        <location evidence="1">Cell membrane</location>
        <topology evidence="1">Single-pass membrane protein</topology>
    </subcellularLocation>
</comment>
<sequence length="99" mass="11343">MPNLHKEIWQLQKNLFAVPTKKIIAGVASGLADYLDIDVTVIRIGFILTSIFWGVGFWAYVIIWLFVPDSDDNVLVNLSSKEKVKDAEFEEMKKKDENK</sequence>
<evidence type="ECO:0000256" key="5">
    <source>
        <dbReference type="ARBA" id="ARBA00023136"/>
    </source>
</evidence>
<evidence type="ECO:0000313" key="8">
    <source>
        <dbReference type="EMBL" id="PJA46771.1"/>
    </source>
</evidence>
<gene>
    <name evidence="8" type="ORF">CO173_01535</name>
</gene>
<comment type="caution">
    <text evidence="8">The sequence shown here is derived from an EMBL/GenBank/DDBJ whole genome shotgun (WGS) entry which is preliminary data.</text>
</comment>
<keyword evidence="2" id="KW-1003">Cell membrane</keyword>
<evidence type="ECO:0000256" key="3">
    <source>
        <dbReference type="ARBA" id="ARBA00022692"/>
    </source>
</evidence>
<keyword evidence="5 6" id="KW-0472">Membrane</keyword>
<organism evidence="8 9">
    <name type="scientific">Candidatus Uhrbacteria bacterium CG_4_9_14_3_um_filter_41_35</name>
    <dbReference type="NCBI Taxonomy" id="1975034"/>
    <lineage>
        <taxon>Bacteria</taxon>
        <taxon>Candidatus Uhriibacteriota</taxon>
    </lineage>
</organism>
<dbReference type="GO" id="GO:0005886">
    <property type="term" value="C:plasma membrane"/>
    <property type="evidence" value="ECO:0007669"/>
    <property type="project" value="UniProtKB-SubCell"/>
</dbReference>
<dbReference type="PANTHER" id="PTHR33885:SF3">
    <property type="entry name" value="PHAGE SHOCK PROTEIN C"/>
    <property type="match status" value="1"/>
</dbReference>
<accession>A0A2M7XFY2</accession>
<dbReference type="EMBL" id="PFWT01000008">
    <property type="protein sequence ID" value="PJA46771.1"/>
    <property type="molecule type" value="Genomic_DNA"/>
</dbReference>
<evidence type="ECO:0000256" key="2">
    <source>
        <dbReference type="ARBA" id="ARBA00022475"/>
    </source>
</evidence>
<dbReference type="InterPro" id="IPR052027">
    <property type="entry name" value="PspC"/>
</dbReference>
<evidence type="ECO:0000313" key="9">
    <source>
        <dbReference type="Proteomes" id="UP000231263"/>
    </source>
</evidence>
<feature type="domain" description="Phage shock protein PspC N-terminal" evidence="7">
    <location>
        <begin position="19"/>
        <end position="69"/>
    </location>
</feature>
<proteinExistence type="predicted"/>
<evidence type="ECO:0000259" key="7">
    <source>
        <dbReference type="Pfam" id="PF04024"/>
    </source>
</evidence>
<evidence type="ECO:0000256" key="4">
    <source>
        <dbReference type="ARBA" id="ARBA00022989"/>
    </source>
</evidence>
<dbReference type="Pfam" id="PF04024">
    <property type="entry name" value="PspC"/>
    <property type="match status" value="1"/>
</dbReference>
<dbReference type="AlphaFoldDB" id="A0A2M7XFY2"/>
<feature type="transmembrane region" description="Helical" evidence="6">
    <location>
        <begin position="44"/>
        <end position="67"/>
    </location>
</feature>
<evidence type="ECO:0000256" key="6">
    <source>
        <dbReference type="SAM" id="Phobius"/>
    </source>
</evidence>